<evidence type="ECO:0000256" key="1">
    <source>
        <dbReference type="ARBA" id="ARBA00006484"/>
    </source>
</evidence>
<sequence>MALAKGVALVTGASQGIGRAIALHLAKDGYDVALNDIPSHEAMLGITAEEVASRGRRAHCVLADVSSEKQVETMVSDVVRALGGLDVMVANAGISMMKSFVETTAEDLDRVIGVNLRGTFLCYKYAGLQMIAQGRGGRIIGACSGTGKQGQASLSAYSASKFGIRALTQCAALEFGAHRITVNAYAPGPVKTPMWDDLESTLGSPPGVLEDQLSKGAAVGYVGLPADIAELVSFLASKESHLITGQSISIDGGRYFD</sequence>
<dbReference type="PANTHER" id="PTHR43639">
    <property type="entry name" value="OXIDOREDUCTASE, SHORT-CHAIN DEHYDROGENASE/REDUCTASE FAMILY (AFU_ORTHOLOGUE AFUA_5G02870)"/>
    <property type="match status" value="1"/>
</dbReference>
<organism evidence="4 5">
    <name type="scientific">Russula ochroleuca</name>
    <dbReference type="NCBI Taxonomy" id="152965"/>
    <lineage>
        <taxon>Eukaryota</taxon>
        <taxon>Fungi</taxon>
        <taxon>Dikarya</taxon>
        <taxon>Basidiomycota</taxon>
        <taxon>Agaricomycotina</taxon>
        <taxon>Agaricomycetes</taxon>
        <taxon>Russulales</taxon>
        <taxon>Russulaceae</taxon>
        <taxon>Russula</taxon>
    </lineage>
</organism>
<comment type="caution">
    <text evidence="4">The sequence shown here is derived from an EMBL/GenBank/DDBJ whole genome shotgun (WGS) entry which is preliminary data.</text>
</comment>
<dbReference type="EMBL" id="WHVB01000004">
    <property type="protein sequence ID" value="KAF8483544.1"/>
    <property type="molecule type" value="Genomic_DNA"/>
</dbReference>
<name>A0A9P5TBE2_9AGAM</name>
<evidence type="ECO:0000256" key="2">
    <source>
        <dbReference type="ARBA" id="ARBA00022857"/>
    </source>
</evidence>
<dbReference type="InterPro" id="IPR020904">
    <property type="entry name" value="Sc_DH/Rdtase_CS"/>
</dbReference>
<dbReference type="Proteomes" id="UP000759537">
    <property type="component" value="Unassembled WGS sequence"/>
</dbReference>
<keyword evidence="5" id="KW-1185">Reference proteome</keyword>
<dbReference type="OrthoDB" id="498125at2759"/>
<dbReference type="InterPro" id="IPR002347">
    <property type="entry name" value="SDR_fam"/>
</dbReference>
<dbReference type="AlphaFoldDB" id="A0A9P5TBE2"/>
<evidence type="ECO:0000256" key="3">
    <source>
        <dbReference type="ARBA" id="ARBA00023002"/>
    </source>
</evidence>
<keyword evidence="3" id="KW-0560">Oxidoreductase</keyword>
<evidence type="ECO:0000313" key="4">
    <source>
        <dbReference type="EMBL" id="KAF8483544.1"/>
    </source>
</evidence>
<keyword evidence="2" id="KW-0521">NADP</keyword>
<comment type="similarity">
    <text evidence="1">Belongs to the short-chain dehydrogenases/reductases (SDR) family.</text>
</comment>
<protein>
    <submittedName>
        <fullName evidence="4">NAD(P)-binding protein</fullName>
    </submittedName>
</protein>
<dbReference type="FunFam" id="3.40.50.720:FF:000084">
    <property type="entry name" value="Short-chain dehydrogenase reductase"/>
    <property type="match status" value="1"/>
</dbReference>
<proteinExistence type="inferred from homology"/>
<dbReference type="PANTHER" id="PTHR43639:SF1">
    <property type="entry name" value="SHORT-CHAIN DEHYDROGENASE_REDUCTASE FAMILY PROTEIN"/>
    <property type="match status" value="1"/>
</dbReference>
<dbReference type="Pfam" id="PF13561">
    <property type="entry name" value="adh_short_C2"/>
    <property type="match status" value="1"/>
</dbReference>
<dbReference type="PRINTS" id="PR00080">
    <property type="entry name" value="SDRFAMILY"/>
</dbReference>
<dbReference type="InterPro" id="IPR036291">
    <property type="entry name" value="NAD(P)-bd_dom_sf"/>
</dbReference>
<gene>
    <name evidence="4" type="ORF">DFH94DRAFT_315342</name>
</gene>
<dbReference type="PRINTS" id="PR00081">
    <property type="entry name" value="GDHRDH"/>
</dbReference>
<dbReference type="Gene3D" id="3.40.50.720">
    <property type="entry name" value="NAD(P)-binding Rossmann-like Domain"/>
    <property type="match status" value="1"/>
</dbReference>
<evidence type="ECO:0000313" key="5">
    <source>
        <dbReference type="Proteomes" id="UP000759537"/>
    </source>
</evidence>
<dbReference type="SUPFAM" id="SSF51735">
    <property type="entry name" value="NAD(P)-binding Rossmann-fold domains"/>
    <property type="match status" value="1"/>
</dbReference>
<dbReference type="GO" id="GO:0016491">
    <property type="term" value="F:oxidoreductase activity"/>
    <property type="evidence" value="ECO:0007669"/>
    <property type="project" value="UniProtKB-KW"/>
</dbReference>
<reference evidence="4" key="2">
    <citation type="journal article" date="2020" name="Nat. Commun.">
        <title>Large-scale genome sequencing of mycorrhizal fungi provides insights into the early evolution of symbiotic traits.</title>
        <authorList>
            <person name="Miyauchi S."/>
            <person name="Kiss E."/>
            <person name="Kuo A."/>
            <person name="Drula E."/>
            <person name="Kohler A."/>
            <person name="Sanchez-Garcia M."/>
            <person name="Morin E."/>
            <person name="Andreopoulos B."/>
            <person name="Barry K.W."/>
            <person name="Bonito G."/>
            <person name="Buee M."/>
            <person name="Carver A."/>
            <person name="Chen C."/>
            <person name="Cichocki N."/>
            <person name="Clum A."/>
            <person name="Culley D."/>
            <person name="Crous P.W."/>
            <person name="Fauchery L."/>
            <person name="Girlanda M."/>
            <person name="Hayes R.D."/>
            <person name="Keri Z."/>
            <person name="LaButti K."/>
            <person name="Lipzen A."/>
            <person name="Lombard V."/>
            <person name="Magnuson J."/>
            <person name="Maillard F."/>
            <person name="Murat C."/>
            <person name="Nolan M."/>
            <person name="Ohm R.A."/>
            <person name="Pangilinan J."/>
            <person name="Pereira M.F."/>
            <person name="Perotto S."/>
            <person name="Peter M."/>
            <person name="Pfister S."/>
            <person name="Riley R."/>
            <person name="Sitrit Y."/>
            <person name="Stielow J.B."/>
            <person name="Szollosi G."/>
            <person name="Zifcakova L."/>
            <person name="Stursova M."/>
            <person name="Spatafora J.W."/>
            <person name="Tedersoo L."/>
            <person name="Vaario L.M."/>
            <person name="Yamada A."/>
            <person name="Yan M."/>
            <person name="Wang P."/>
            <person name="Xu J."/>
            <person name="Bruns T."/>
            <person name="Baldrian P."/>
            <person name="Vilgalys R."/>
            <person name="Dunand C."/>
            <person name="Henrissat B."/>
            <person name="Grigoriev I.V."/>
            <person name="Hibbett D."/>
            <person name="Nagy L.G."/>
            <person name="Martin F.M."/>
        </authorList>
    </citation>
    <scope>NUCLEOTIDE SEQUENCE</scope>
    <source>
        <strain evidence="4">Prilba</strain>
    </source>
</reference>
<dbReference type="PROSITE" id="PS00061">
    <property type="entry name" value="ADH_SHORT"/>
    <property type="match status" value="1"/>
</dbReference>
<reference evidence="4" key="1">
    <citation type="submission" date="2019-10" db="EMBL/GenBank/DDBJ databases">
        <authorList>
            <consortium name="DOE Joint Genome Institute"/>
            <person name="Kuo A."/>
            <person name="Miyauchi S."/>
            <person name="Kiss E."/>
            <person name="Drula E."/>
            <person name="Kohler A."/>
            <person name="Sanchez-Garcia M."/>
            <person name="Andreopoulos B."/>
            <person name="Barry K.W."/>
            <person name="Bonito G."/>
            <person name="Buee M."/>
            <person name="Carver A."/>
            <person name="Chen C."/>
            <person name="Cichocki N."/>
            <person name="Clum A."/>
            <person name="Culley D."/>
            <person name="Crous P.W."/>
            <person name="Fauchery L."/>
            <person name="Girlanda M."/>
            <person name="Hayes R."/>
            <person name="Keri Z."/>
            <person name="LaButti K."/>
            <person name="Lipzen A."/>
            <person name="Lombard V."/>
            <person name="Magnuson J."/>
            <person name="Maillard F."/>
            <person name="Morin E."/>
            <person name="Murat C."/>
            <person name="Nolan M."/>
            <person name="Ohm R."/>
            <person name="Pangilinan J."/>
            <person name="Pereira M."/>
            <person name="Perotto S."/>
            <person name="Peter M."/>
            <person name="Riley R."/>
            <person name="Sitrit Y."/>
            <person name="Stielow B."/>
            <person name="Szollosi G."/>
            <person name="Zifcakova L."/>
            <person name="Stursova M."/>
            <person name="Spatafora J.W."/>
            <person name="Tedersoo L."/>
            <person name="Vaario L.-M."/>
            <person name="Yamada A."/>
            <person name="Yan M."/>
            <person name="Wang P."/>
            <person name="Xu J."/>
            <person name="Bruns T."/>
            <person name="Baldrian P."/>
            <person name="Vilgalys R."/>
            <person name="Henrissat B."/>
            <person name="Grigoriev I.V."/>
            <person name="Hibbett D."/>
            <person name="Nagy L.G."/>
            <person name="Martin F.M."/>
        </authorList>
    </citation>
    <scope>NUCLEOTIDE SEQUENCE</scope>
    <source>
        <strain evidence="4">Prilba</strain>
    </source>
</reference>
<accession>A0A9P5TBE2</accession>